<evidence type="ECO:0000256" key="3">
    <source>
        <dbReference type="ARBA" id="ARBA00023163"/>
    </source>
</evidence>
<dbReference type="STRING" id="648782.SAMN04488554_0066"/>
<dbReference type="SMART" id="SM00354">
    <property type="entry name" value="HTH_LACI"/>
    <property type="match status" value="1"/>
</dbReference>
<evidence type="ECO:0000313" key="6">
    <source>
        <dbReference type="Proteomes" id="UP000199220"/>
    </source>
</evidence>
<keyword evidence="3" id="KW-0804">Transcription</keyword>
<dbReference type="InterPro" id="IPR000843">
    <property type="entry name" value="HTH_LacI"/>
</dbReference>
<keyword evidence="6" id="KW-1185">Reference proteome</keyword>
<sequence>MAGAVRAGRPGMNDVAKVAGVSHQTVSRVLNDHPNVRPETRQRVLEAIDALGYRRNSAARALVTRRSATVGIVTSGSMQFGPATTLAVLEQSARAAGYFVSVATAAEPTPETMTEIFGSFMDQSVEGIVVIAPEERVANAARAASAHVPVLMLAAMDPQPGDPTVVHVDQRSGARLLVRHLLDLGHRDLVHVSGPLDWFDALARRDAWHDELASSGVHPREDIVGDWTAEAGYQAGRALLGNLPDAVFAANDQTALGLLHAFAEAGVRVPDDVSVVGYDDVQGSDHFIPPLTTVRQDFDALGRHAMEVLIGAVTGEPLVPVPVPPQLLVRASTAAAHS</sequence>
<dbReference type="InterPro" id="IPR046335">
    <property type="entry name" value="LacI/GalR-like_sensor"/>
</dbReference>
<dbReference type="CDD" id="cd01574">
    <property type="entry name" value="PBP1_LacI"/>
    <property type="match status" value="1"/>
</dbReference>
<dbReference type="PROSITE" id="PS50932">
    <property type="entry name" value="HTH_LACI_2"/>
    <property type="match status" value="1"/>
</dbReference>
<dbReference type="PROSITE" id="PS00356">
    <property type="entry name" value="HTH_LACI_1"/>
    <property type="match status" value="1"/>
</dbReference>
<evidence type="ECO:0000256" key="1">
    <source>
        <dbReference type="ARBA" id="ARBA00023015"/>
    </source>
</evidence>
<dbReference type="Gene3D" id="1.10.260.40">
    <property type="entry name" value="lambda repressor-like DNA-binding domains"/>
    <property type="match status" value="1"/>
</dbReference>
<dbReference type="Pfam" id="PF13377">
    <property type="entry name" value="Peripla_BP_3"/>
    <property type="match status" value="1"/>
</dbReference>
<dbReference type="Pfam" id="PF00356">
    <property type="entry name" value="LacI"/>
    <property type="match status" value="1"/>
</dbReference>
<dbReference type="GO" id="GO:0003700">
    <property type="term" value="F:DNA-binding transcription factor activity"/>
    <property type="evidence" value="ECO:0007669"/>
    <property type="project" value="TreeGrafter"/>
</dbReference>
<organism evidence="5 6">
    <name type="scientific">Ruania alba</name>
    <dbReference type="NCBI Taxonomy" id="648782"/>
    <lineage>
        <taxon>Bacteria</taxon>
        <taxon>Bacillati</taxon>
        <taxon>Actinomycetota</taxon>
        <taxon>Actinomycetes</taxon>
        <taxon>Micrococcales</taxon>
        <taxon>Ruaniaceae</taxon>
        <taxon>Ruania</taxon>
    </lineage>
</organism>
<keyword evidence="1" id="KW-0805">Transcription regulation</keyword>
<evidence type="ECO:0000256" key="2">
    <source>
        <dbReference type="ARBA" id="ARBA00023125"/>
    </source>
</evidence>
<dbReference type="GO" id="GO:0000976">
    <property type="term" value="F:transcription cis-regulatory region binding"/>
    <property type="evidence" value="ECO:0007669"/>
    <property type="project" value="TreeGrafter"/>
</dbReference>
<dbReference type="Proteomes" id="UP000199220">
    <property type="component" value="Unassembled WGS sequence"/>
</dbReference>
<dbReference type="CDD" id="cd01392">
    <property type="entry name" value="HTH_LacI"/>
    <property type="match status" value="1"/>
</dbReference>
<protein>
    <submittedName>
        <fullName evidence="5">DNA-binding transcriptional regulator, LacI/PurR family</fullName>
    </submittedName>
</protein>
<dbReference type="Gene3D" id="3.40.50.2300">
    <property type="match status" value="2"/>
</dbReference>
<dbReference type="PANTHER" id="PTHR30146">
    <property type="entry name" value="LACI-RELATED TRANSCRIPTIONAL REPRESSOR"/>
    <property type="match status" value="1"/>
</dbReference>
<dbReference type="SUPFAM" id="SSF53822">
    <property type="entry name" value="Periplasmic binding protein-like I"/>
    <property type="match status" value="1"/>
</dbReference>
<dbReference type="SUPFAM" id="SSF47413">
    <property type="entry name" value="lambda repressor-like DNA-binding domains"/>
    <property type="match status" value="1"/>
</dbReference>
<dbReference type="PANTHER" id="PTHR30146:SF109">
    <property type="entry name" value="HTH-TYPE TRANSCRIPTIONAL REGULATOR GALS"/>
    <property type="match status" value="1"/>
</dbReference>
<feature type="domain" description="HTH lacI-type" evidence="4">
    <location>
        <begin position="10"/>
        <end position="64"/>
    </location>
</feature>
<dbReference type="EMBL" id="FNTX01000001">
    <property type="protein sequence ID" value="SED52020.1"/>
    <property type="molecule type" value="Genomic_DNA"/>
</dbReference>
<reference evidence="6" key="1">
    <citation type="submission" date="2016-10" db="EMBL/GenBank/DDBJ databases">
        <authorList>
            <person name="Varghese N."/>
            <person name="Submissions S."/>
        </authorList>
    </citation>
    <scope>NUCLEOTIDE SEQUENCE [LARGE SCALE GENOMIC DNA]</scope>
    <source>
        <strain evidence="6">DSM 21368</strain>
    </source>
</reference>
<dbReference type="InterPro" id="IPR010982">
    <property type="entry name" value="Lambda_DNA-bd_dom_sf"/>
</dbReference>
<accession>A0A1H5BDJ0</accession>
<keyword evidence="2 5" id="KW-0238">DNA-binding</keyword>
<evidence type="ECO:0000259" key="4">
    <source>
        <dbReference type="PROSITE" id="PS50932"/>
    </source>
</evidence>
<name>A0A1H5BDJ0_9MICO</name>
<gene>
    <name evidence="5" type="ORF">SAMN04488554_0066</name>
</gene>
<proteinExistence type="predicted"/>
<dbReference type="AlphaFoldDB" id="A0A1H5BDJ0"/>
<evidence type="ECO:0000313" key="5">
    <source>
        <dbReference type="EMBL" id="SED52020.1"/>
    </source>
</evidence>
<dbReference type="InterPro" id="IPR028082">
    <property type="entry name" value="Peripla_BP_I"/>
</dbReference>